<keyword evidence="2" id="KW-1185">Reference proteome</keyword>
<feature type="compositionally biased region" description="Basic residues" evidence="1">
    <location>
        <begin position="82"/>
        <end position="91"/>
    </location>
</feature>
<dbReference type="KEGG" id="tnl:113503118"/>
<evidence type="ECO:0000313" key="3">
    <source>
        <dbReference type="RefSeq" id="XP_026740737.1"/>
    </source>
</evidence>
<name>A0A7E5WK70_TRINI</name>
<proteinExistence type="predicted"/>
<feature type="region of interest" description="Disordered" evidence="1">
    <location>
        <begin position="125"/>
        <end position="145"/>
    </location>
</feature>
<reference evidence="3" key="1">
    <citation type="submission" date="2025-08" db="UniProtKB">
        <authorList>
            <consortium name="RefSeq"/>
        </authorList>
    </citation>
    <scope>IDENTIFICATION</scope>
</reference>
<feature type="compositionally biased region" description="Low complexity" evidence="1">
    <location>
        <begin position="125"/>
        <end position="142"/>
    </location>
</feature>
<evidence type="ECO:0000256" key="1">
    <source>
        <dbReference type="SAM" id="MobiDB-lite"/>
    </source>
</evidence>
<feature type="region of interest" description="Disordered" evidence="1">
    <location>
        <begin position="193"/>
        <end position="221"/>
    </location>
</feature>
<organism evidence="2 3">
    <name type="scientific">Trichoplusia ni</name>
    <name type="common">Cabbage looper</name>
    <dbReference type="NCBI Taxonomy" id="7111"/>
    <lineage>
        <taxon>Eukaryota</taxon>
        <taxon>Metazoa</taxon>
        <taxon>Ecdysozoa</taxon>
        <taxon>Arthropoda</taxon>
        <taxon>Hexapoda</taxon>
        <taxon>Insecta</taxon>
        <taxon>Pterygota</taxon>
        <taxon>Neoptera</taxon>
        <taxon>Endopterygota</taxon>
        <taxon>Lepidoptera</taxon>
        <taxon>Glossata</taxon>
        <taxon>Ditrysia</taxon>
        <taxon>Noctuoidea</taxon>
        <taxon>Noctuidae</taxon>
        <taxon>Plusiinae</taxon>
        <taxon>Trichoplusia</taxon>
    </lineage>
</organism>
<dbReference type="RefSeq" id="XP_026740737.1">
    <property type="nucleotide sequence ID" value="XM_026884936.1"/>
</dbReference>
<protein>
    <submittedName>
        <fullName evidence="3">Forkhead box protein C1-like</fullName>
    </submittedName>
</protein>
<feature type="region of interest" description="Disordered" evidence="1">
    <location>
        <begin position="1"/>
        <end position="30"/>
    </location>
</feature>
<feature type="region of interest" description="Disordered" evidence="1">
    <location>
        <begin position="42"/>
        <end position="99"/>
    </location>
</feature>
<accession>A0A7E5WK70</accession>
<feature type="region of interest" description="Disordered" evidence="1">
    <location>
        <begin position="164"/>
        <end position="183"/>
    </location>
</feature>
<dbReference type="GeneID" id="113503118"/>
<sequence>MWCAAAGGARGAGAASRTEPQPASRTAPCGYSPARYVQHVVRGGGRRSRRGAASRTEPQPASRTAPCGYSPARYVQHVVRGGGRRSRRGRGLPHGAAARQPHSALWVLTSPLCAACGRRRAALAARARPPARSRSPPAAQRPVGTHQPAMCSMWCAAAGGARGAGAASRTEPQPASRTAPCGYSPARYVQHVVRGGGRRSRRGAASRTEPQPASRTAPCGYSPARYVQHVGRGGGGARRGRGLPHRPAARQYAQRAAPRSLHSAGAQLAAVTVPAMKELSSRSIMRITVAFIRVYALVSAQMSI</sequence>
<dbReference type="AlphaFoldDB" id="A0A7E5WK70"/>
<gene>
    <name evidence="3" type="primary">LOC113503118</name>
</gene>
<dbReference type="Proteomes" id="UP000322000">
    <property type="component" value="Chromosome 18"/>
</dbReference>
<evidence type="ECO:0000313" key="2">
    <source>
        <dbReference type="Proteomes" id="UP000322000"/>
    </source>
</evidence>
<feature type="compositionally biased region" description="Low complexity" evidence="1">
    <location>
        <begin position="1"/>
        <end position="15"/>
    </location>
</feature>
<dbReference type="InParanoid" id="A0A7E5WK70"/>